<reference evidence="1 2" key="1">
    <citation type="submission" date="2016-12" db="EMBL/GenBank/DDBJ databases">
        <authorList>
            <person name="Song W.-J."/>
            <person name="Kurnit D.M."/>
        </authorList>
    </citation>
    <scope>NUCLEOTIDE SEQUENCE [LARGE SCALE GENOMIC DNA]</scope>
    <source>
        <strain evidence="1 2">DSM 19599</strain>
    </source>
</reference>
<gene>
    <name evidence="1" type="ORF">SAMN02745172_03834</name>
</gene>
<dbReference type="STRING" id="1123029.SAMN02745172_03834"/>
<evidence type="ECO:0000313" key="2">
    <source>
        <dbReference type="Proteomes" id="UP000186406"/>
    </source>
</evidence>
<dbReference type="EMBL" id="FRXO01000011">
    <property type="protein sequence ID" value="SHO67161.1"/>
    <property type="molecule type" value="Genomic_DNA"/>
</dbReference>
<dbReference type="PANTHER" id="PTHR37625">
    <property type="entry name" value="OUTER MEMBRANE LIPOPROTEIN-RELATED"/>
    <property type="match status" value="1"/>
</dbReference>
<keyword evidence="2" id="KW-1185">Reference proteome</keyword>
<dbReference type="InterPro" id="IPR017734">
    <property type="entry name" value="T6SS_SciN"/>
</dbReference>
<dbReference type="Gene3D" id="2.60.40.4150">
    <property type="entry name" value="Type VI secretion system, lipoprotein SciN"/>
    <property type="match status" value="1"/>
</dbReference>
<dbReference type="AlphaFoldDB" id="A0A1M7ZQL6"/>
<dbReference type="PANTHER" id="PTHR37625:SF4">
    <property type="entry name" value="OUTER MEMBRANE LIPOPROTEIN"/>
    <property type="match status" value="1"/>
</dbReference>
<proteinExistence type="predicted"/>
<dbReference type="InterPro" id="IPR038706">
    <property type="entry name" value="Type_VI_SciN-like_sf"/>
</dbReference>
<name>A0A1M7ZQL6_9HYPH</name>
<dbReference type="Pfam" id="PF12790">
    <property type="entry name" value="T6SS-SciN"/>
    <property type="match status" value="1"/>
</dbReference>
<organism evidence="1 2">
    <name type="scientific">Pseudoxanthobacter soli DSM 19599</name>
    <dbReference type="NCBI Taxonomy" id="1123029"/>
    <lineage>
        <taxon>Bacteria</taxon>
        <taxon>Pseudomonadati</taxon>
        <taxon>Pseudomonadota</taxon>
        <taxon>Alphaproteobacteria</taxon>
        <taxon>Hyphomicrobiales</taxon>
        <taxon>Segnochrobactraceae</taxon>
        <taxon>Pseudoxanthobacter</taxon>
    </lineage>
</organism>
<sequence>MVAGCGLFPGLKKTTLLANISADGTINPNATGEPSPVLMRVYVLKSDMMFLQADFQSMMTNDEQALGPDFISKKEFFLTPNKQVHFKEMIPPDARFVAAIALFRSIDTAAWHSITPVRSDLINTVTITLSGTILKAQMTFLEVNPLF</sequence>
<accession>A0A1M7ZQL6</accession>
<protein>
    <submittedName>
        <fullName evidence="1">Type VI secretion system protein VasD</fullName>
    </submittedName>
</protein>
<dbReference type="NCBIfam" id="TIGR03352">
    <property type="entry name" value="VI_chp_3"/>
    <property type="match status" value="1"/>
</dbReference>
<dbReference type="Proteomes" id="UP000186406">
    <property type="component" value="Unassembled WGS sequence"/>
</dbReference>
<evidence type="ECO:0000313" key="1">
    <source>
        <dbReference type="EMBL" id="SHO67161.1"/>
    </source>
</evidence>